<dbReference type="CDD" id="cd12420">
    <property type="entry name" value="RRM_RBPMS_like"/>
    <property type="match status" value="1"/>
</dbReference>
<keyword evidence="20" id="KW-0325">Glycoprotein</keyword>
<dbReference type="FunFam" id="3.30.70.330:FF:000467">
    <property type="entry name" value="Cell wall integrity protein scw1"/>
    <property type="match status" value="1"/>
</dbReference>
<evidence type="ECO:0000256" key="16">
    <source>
        <dbReference type="ARBA" id="ARBA00022884"/>
    </source>
</evidence>
<dbReference type="InterPro" id="IPR000504">
    <property type="entry name" value="RRM_dom"/>
</dbReference>
<dbReference type="InterPro" id="IPR011009">
    <property type="entry name" value="Kinase-like_dom_sf"/>
</dbReference>
<evidence type="ECO:0000256" key="21">
    <source>
        <dbReference type="ARBA" id="ARBA00023242"/>
    </source>
</evidence>
<dbReference type="SUPFAM" id="SSF56112">
    <property type="entry name" value="Protein kinase-like (PK-like)"/>
    <property type="match status" value="1"/>
</dbReference>
<dbReference type="GO" id="GO:0005524">
    <property type="term" value="F:ATP binding"/>
    <property type="evidence" value="ECO:0007669"/>
    <property type="project" value="UniProtKB-UniRule"/>
</dbReference>
<comment type="caution">
    <text evidence="30">The sequence shown here is derived from an EMBL/GenBank/DDBJ whole genome shotgun (WGS) entry which is preliminary data.</text>
</comment>
<dbReference type="Gene3D" id="3.30.200.20">
    <property type="entry name" value="Phosphorylase Kinase, domain 1"/>
    <property type="match status" value="1"/>
</dbReference>
<evidence type="ECO:0000256" key="14">
    <source>
        <dbReference type="ARBA" id="ARBA00022777"/>
    </source>
</evidence>
<dbReference type="Pfam" id="PF00076">
    <property type="entry name" value="RRM_1"/>
    <property type="match status" value="1"/>
</dbReference>
<dbReference type="Proteomes" id="UP000298416">
    <property type="component" value="Unassembled WGS sequence"/>
</dbReference>
<evidence type="ECO:0000256" key="17">
    <source>
        <dbReference type="ARBA" id="ARBA00022989"/>
    </source>
</evidence>
<keyword evidence="5" id="KW-1003">Cell membrane</keyword>
<evidence type="ECO:0000256" key="25">
    <source>
        <dbReference type="PROSITE-ProRule" id="PRU10141"/>
    </source>
</evidence>
<dbReference type="FunFam" id="3.80.10.10:FF:000430">
    <property type="entry name" value="Leucine-rich repeat receptor-like protein kinase PEPR1"/>
    <property type="match status" value="1"/>
</dbReference>
<evidence type="ECO:0000256" key="22">
    <source>
        <dbReference type="ARBA" id="ARBA00047899"/>
    </source>
</evidence>
<evidence type="ECO:0000256" key="12">
    <source>
        <dbReference type="ARBA" id="ARBA00022737"/>
    </source>
</evidence>
<dbReference type="PANTHER" id="PTHR48053:SF113">
    <property type="entry name" value="PROTEIN KINASE DOMAIN-CONTAINING PROTEIN"/>
    <property type="match status" value="1"/>
</dbReference>
<keyword evidence="11" id="KW-0732">Signal</keyword>
<dbReference type="GO" id="GO:0005886">
    <property type="term" value="C:plasma membrane"/>
    <property type="evidence" value="ECO:0007669"/>
    <property type="project" value="UniProtKB-SubCell"/>
</dbReference>
<evidence type="ECO:0000256" key="7">
    <source>
        <dbReference type="ARBA" id="ARBA00022553"/>
    </source>
</evidence>
<comment type="catalytic activity">
    <reaction evidence="22">
        <text>L-threonyl-[protein] + ATP = O-phospho-L-threonyl-[protein] + ADP + H(+)</text>
        <dbReference type="Rhea" id="RHEA:46608"/>
        <dbReference type="Rhea" id="RHEA-COMP:11060"/>
        <dbReference type="Rhea" id="RHEA-COMP:11605"/>
        <dbReference type="ChEBI" id="CHEBI:15378"/>
        <dbReference type="ChEBI" id="CHEBI:30013"/>
        <dbReference type="ChEBI" id="CHEBI:30616"/>
        <dbReference type="ChEBI" id="CHEBI:61977"/>
        <dbReference type="ChEBI" id="CHEBI:456216"/>
        <dbReference type="EC" id="2.7.11.1"/>
    </reaction>
</comment>
<gene>
    <name evidence="30" type="ORF">SASPL_139340</name>
</gene>
<organism evidence="30">
    <name type="scientific">Salvia splendens</name>
    <name type="common">Scarlet sage</name>
    <dbReference type="NCBI Taxonomy" id="180675"/>
    <lineage>
        <taxon>Eukaryota</taxon>
        <taxon>Viridiplantae</taxon>
        <taxon>Streptophyta</taxon>
        <taxon>Embryophyta</taxon>
        <taxon>Tracheophyta</taxon>
        <taxon>Spermatophyta</taxon>
        <taxon>Magnoliopsida</taxon>
        <taxon>eudicotyledons</taxon>
        <taxon>Gunneridae</taxon>
        <taxon>Pentapetalae</taxon>
        <taxon>asterids</taxon>
        <taxon>lamiids</taxon>
        <taxon>Lamiales</taxon>
        <taxon>Lamiaceae</taxon>
        <taxon>Nepetoideae</taxon>
        <taxon>Mentheae</taxon>
        <taxon>Salviinae</taxon>
        <taxon>Salvia</taxon>
        <taxon>Salvia subgen. Calosphace</taxon>
        <taxon>core Calosphace</taxon>
    </lineage>
</organism>
<comment type="similarity">
    <text evidence="3">Belongs to the protein kinase superfamily. Ser/Thr protein kinase family.</text>
</comment>
<dbReference type="Pfam" id="PF00069">
    <property type="entry name" value="Pkinase"/>
    <property type="match status" value="1"/>
</dbReference>
<evidence type="ECO:0000256" key="27">
    <source>
        <dbReference type="SAM" id="Phobius"/>
    </source>
</evidence>
<evidence type="ECO:0000256" key="20">
    <source>
        <dbReference type="ARBA" id="ARBA00023180"/>
    </source>
</evidence>
<keyword evidence="18 27" id="KW-0472">Membrane</keyword>
<reference evidence="30" key="2">
    <citation type="submission" date="2020-08" db="EMBL/GenBank/DDBJ databases">
        <title>Plant Genome Project.</title>
        <authorList>
            <person name="Zhang R.-G."/>
        </authorList>
    </citation>
    <scope>NUCLEOTIDE SEQUENCE</scope>
    <source>
        <strain evidence="30">Huo1</strain>
        <tissue evidence="30">Leaf</tissue>
    </source>
</reference>
<keyword evidence="10 27" id="KW-0812">Transmembrane</keyword>
<protein>
    <recommendedName>
        <fullName evidence="4">non-specific serine/threonine protein kinase</fullName>
        <ecNumber evidence="4">2.7.11.1</ecNumber>
    </recommendedName>
</protein>
<dbReference type="InterPro" id="IPR008271">
    <property type="entry name" value="Ser/Thr_kinase_AS"/>
</dbReference>
<keyword evidence="12" id="KW-0677">Repeat</keyword>
<name>A0A8X8WLW0_SALSN</name>
<proteinExistence type="inferred from homology"/>
<evidence type="ECO:0000256" key="26">
    <source>
        <dbReference type="SAM" id="MobiDB-lite"/>
    </source>
</evidence>
<evidence type="ECO:0000256" key="1">
    <source>
        <dbReference type="ARBA" id="ARBA00004123"/>
    </source>
</evidence>
<dbReference type="Gene3D" id="3.80.10.10">
    <property type="entry name" value="Ribonuclease Inhibitor"/>
    <property type="match status" value="3"/>
</dbReference>
<dbReference type="InterPro" id="IPR032675">
    <property type="entry name" value="LRR_dom_sf"/>
</dbReference>
<dbReference type="EMBL" id="PNBA02000015">
    <property type="protein sequence ID" value="KAG6397890.1"/>
    <property type="molecule type" value="Genomic_DNA"/>
</dbReference>
<dbReference type="FunFam" id="3.80.10.10:FF:000095">
    <property type="entry name" value="LRR receptor-like serine/threonine-protein kinase GSO1"/>
    <property type="match status" value="1"/>
</dbReference>
<keyword evidence="6" id="KW-0723">Serine/threonine-protein kinase</keyword>
<evidence type="ECO:0000259" key="28">
    <source>
        <dbReference type="PROSITE" id="PS50011"/>
    </source>
</evidence>
<evidence type="ECO:0000256" key="2">
    <source>
        <dbReference type="ARBA" id="ARBA00004251"/>
    </source>
</evidence>
<evidence type="ECO:0000256" key="13">
    <source>
        <dbReference type="ARBA" id="ARBA00022741"/>
    </source>
</evidence>
<dbReference type="Gene3D" id="3.30.70.330">
    <property type="match status" value="2"/>
</dbReference>
<dbReference type="PROSITE" id="PS00107">
    <property type="entry name" value="PROTEIN_KINASE_ATP"/>
    <property type="match status" value="1"/>
</dbReference>
<dbReference type="FunFam" id="3.30.70.330:FF:000037">
    <property type="entry name" value="RNA-binding protein with multiple splicing 2"/>
    <property type="match status" value="1"/>
</dbReference>
<feature type="region of interest" description="Disordered" evidence="26">
    <location>
        <begin position="1"/>
        <end position="52"/>
    </location>
</feature>
<dbReference type="InterPro" id="IPR012677">
    <property type="entry name" value="Nucleotide-bd_a/b_plait_sf"/>
</dbReference>
<dbReference type="FunFam" id="3.30.200.20:FF:000260">
    <property type="entry name" value="LRR receptor-like serine/threonine-protein kinase RPK2"/>
    <property type="match status" value="1"/>
</dbReference>
<feature type="compositionally biased region" description="Pro residues" evidence="26">
    <location>
        <begin position="14"/>
        <end position="32"/>
    </location>
</feature>
<evidence type="ECO:0000256" key="19">
    <source>
        <dbReference type="ARBA" id="ARBA00023170"/>
    </source>
</evidence>
<keyword evidence="9" id="KW-0808">Transferase</keyword>
<evidence type="ECO:0000256" key="5">
    <source>
        <dbReference type="ARBA" id="ARBA00022475"/>
    </source>
</evidence>
<dbReference type="Pfam" id="PF00560">
    <property type="entry name" value="LRR_1"/>
    <property type="match status" value="11"/>
</dbReference>
<dbReference type="PANTHER" id="PTHR48053">
    <property type="entry name" value="LEUCINE RICH REPEAT FAMILY PROTEIN, EXPRESSED"/>
    <property type="match status" value="1"/>
</dbReference>
<accession>A0A8X8WLW0</accession>
<evidence type="ECO:0000256" key="18">
    <source>
        <dbReference type="ARBA" id="ARBA00023136"/>
    </source>
</evidence>
<keyword evidence="7" id="KW-0597">Phosphoprotein</keyword>
<dbReference type="PROSITE" id="PS50011">
    <property type="entry name" value="PROTEIN_KINASE_DOM"/>
    <property type="match status" value="1"/>
</dbReference>
<evidence type="ECO:0000256" key="10">
    <source>
        <dbReference type="ARBA" id="ARBA00022692"/>
    </source>
</evidence>
<reference evidence="30" key="1">
    <citation type="submission" date="2018-01" db="EMBL/GenBank/DDBJ databases">
        <authorList>
            <person name="Mao J.F."/>
        </authorList>
    </citation>
    <scope>NUCLEOTIDE SEQUENCE</scope>
    <source>
        <strain evidence="30">Huo1</strain>
        <tissue evidence="30">Leaf</tissue>
    </source>
</reference>
<dbReference type="SMART" id="SM00369">
    <property type="entry name" value="LRR_TYP"/>
    <property type="match status" value="8"/>
</dbReference>
<dbReference type="InterPro" id="IPR001611">
    <property type="entry name" value="Leu-rich_rpt"/>
</dbReference>
<feature type="transmembrane region" description="Helical" evidence="27">
    <location>
        <begin position="229"/>
        <end position="253"/>
    </location>
</feature>
<feature type="domain" description="Protein kinase" evidence="28">
    <location>
        <begin position="1242"/>
        <end position="1519"/>
    </location>
</feature>
<keyword evidence="8" id="KW-0433">Leucine-rich repeat</keyword>
<keyword evidence="14" id="KW-0418">Kinase</keyword>
<feature type="transmembrane region" description="Helical" evidence="27">
    <location>
        <begin position="1186"/>
        <end position="1211"/>
    </location>
</feature>
<dbReference type="InterPro" id="IPR017441">
    <property type="entry name" value="Protein_kinase_ATP_BS"/>
</dbReference>
<dbReference type="GO" id="GO:0006952">
    <property type="term" value="P:defense response"/>
    <property type="evidence" value="ECO:0007669"/>
    <property type="project" value="UniProtKB-ARBA"/>
</dbReference>
<dbReference type="Pfam" id="PF08263">
    <property type="entry name" value="LRRNT_2"/>
    <property type="match status" value="1"/>
</dbReference>
<dbReference type="SUPFAM" id="SSF52047">
    <property type="entry name" value="RNI-like"/>
    <property type="match status" value="2"/>
</dbReference>
<keyword evidence="19" id="KW-0675">Receptor</keyword>
<feature type="binding site" evidence="25">
    <location>
        <position position="1270"/>
    </location>
    <ligand>
        <name>ATP</name>
        <dbReference type="ChEBI" id="CHEBI:30616"/>
    </ligand>
</feature>
<keyword evidence="15 25" id="KW-0067">ATP-binding</keyword>
<dbReference type="SMART" id="SM00360">
    <property type="entry name" value="RRM"/>
    <property type="match status" value="2"/>
</dbReference>
<evidence type="ECO:0000256" key="9">
    <source>
        <dbReference type="ARBA" id="ARBA00022679"/>
    </source>
</evidence>
<dbReference type="Pfam" id="PF13855">
    <property type="entry name" value="LRR_8"/>
    <property type="match status" value="1"/>
</dbReference>
<dbReference type="FunFam" id="1.10.510.10:FF:000569">
    <property type="entry name" value="Serine/threonine-protein kinase-like protein CCR4"/>
    <property type="match status" value="1"/>
</dbReference>
<dbReference type="PROSITE" id="PS50102">
    <property type="entry name" value="RRM"/>
    <property type="match status" value="1"/>
</dbReference>
<comment type="catalytic activity">
    <reaction evidence="23">
        <text>L-seryl-[protein] + ATP = O-phospho-L-seryl-[protein] + ADP + H(+)</text>
        <dbReference type="Rhea" id="RHEA:17989"/>
        <dbReference type="Rhea" id="RHEA-COMP:9863"/>
        <dbReference type="Rhea" id="RHEA-COMP:11604"/>
        <dbReference type="ChEBI" id="CHEBI:15378"/>
        <dbReference type="ChEBI" id="CHEBI:29999"/>
        <dbReference type="ChEBI" id="CHEBI:30616"/>
        <dbReference type="ChEBI" id="CHEBI:83421"/>
        <dbReference type="ChEBI" id="CHEBI:456216"/>
        <dbReference type="EC" id="2.7.11.1"/>
    </reaction>
</comment>
<dbReference type="GO" id="GO:0005634">
    <property type="term" value="C:nucleus"/>
    <property type="evidence" value="ECO:0007669"/>
    <property type="project" value="UniProtKB-SubCell"/>
</dbReference>
<dbReference type="PROSITE" id="PS00108">
    <property type="entry name" value="PROTEIN_KINASE_ST"/>
    <property type="match status" value="1"/>
</dbReference>
<keyword evidence="17 27" id="KW-1133">Transmembrane helix</keyword>
<dbReference type="InterPro" id="IPR000719">
    <property type="entry name" value="Prot_kinase_dom"/>
</dbReference>
<evidence type="ECO:0000256" key="11">
    <source>
        <dbReference type="ARBA" id="ARBA00022729"/>
    </source>
</evidence>
<evidence type="ECO:0000256" key="8">
    <source>
        <dbReference type="ARBA" id="ARBA00022614"/>
    </source>
</evidence>
<dbReference type="SMART" id="SM00220">
    <property type="entry name" value="S_TKc"/>
    <property type="match status" value="1"/>
</dbReference>
<dbReference type="InterPro" id="IPR035979">
    <property type="entry name" value="RBD_domain_sf"/>
</dbReference>
<dbReference type="SUPFAM" id="SSF54928">
    <property type="entry name" value="RNA-binding domain, RBD"/>
    <property type="match status" value="1"/>
</dbReference>
<dbReference type="InterPro" id="IPR051716">
    <property type="entry name" value="Plant_RL_S/T_kinase"/>
</dbReference>
<evidence type="ECO:0000259" key="29">
    <source>
        <dbReference type="PROSITE" id="PS50102"/>
    </source>
</evidence>
<feature type="transmembrane region" description="Helical" evidence="27">
    <location>
        <begin position="428"/>
        <end position="448"/>
    </location>
</feature>
<dbReference type="Gene3D" id="1.10.510.10">
    <property type="entry name" value="Transferase(Phosphotransferase) domain 1"/>
    <property type="match status" value="1"/>
</dbReference>
<sequence>MAGTGIHPYHQQWPPIPAPPPSAAAPPPPPPHPHPHPHQPALPMDNSASRPSNDEVRTIFISGLPEDVKERELQNLLRWLPGYEASQVNFKGEHPMGFALFATGQHAIAAKDALQDMVFDAESKSLLHTEMAKKNLFVKRGIVADSSAYDQSKRMRIGGDYTHTAYSTSPFHPPPPAVWGPHGYMSPAPPHYDPYAGYAVPPVPMPAPAPVPAPSSYVPVQVKKLFHSFLHALLFICMKFLLLIIHCDTYYFFPKYMGSLTAYITFLQNNKDNPPCNTLFIGNLGENINEDELRGLFSVYVMNIQPGYKQMKVLRQERHTVCFIEFEDVNSATNVHHTLQGAVIPSSGAVGMRIQYPLHCRLLENLMVLCRLTKMPELIFCRTELDELHQRCENALTNTVQDRNFSELRAPFLQFLRVGSCCFKMGSLWSYFFLIFLASAATFGVNAVNLEGTTLLSLVRHWKVVPLPIKSSWNASHSTPCSWLGVICNPSNIVVEVNISSLSISGELGPEIGYLNHLESIDLSFNSFSGTIPSLLGNCSYLESLDLSNNFFHGEIPENLGNLRRLRDLSLWSNNLGGKIPESLFRIPSLRLLYLNNNKLTGSIPRDLGNLSLIGMLSLNNNMLSGTIPSSIGNCSELRELYLNDNLFEGALPDSLNSLDHLQFLFVENNNLVGRIPSFGSCKELENLVLSSNRFSGGIPTGLGNCSILTSLAAVGCGLSGPIPSSLGRLTNLSLLYLSENRLSGSIPPELGNCEALTDLQLYGNKLSGAIPSELGMLDQLQIIMLFTNNLSGEIPSSIWRIQSLQQLIVYENNLVGEIPNEITELKELSYLSLFDNQFSGVLPQGLGINGSLTQVDLSRNKFIGPIPPNLCFGKKLRRLILGQNHFNGSISSDVGRCTSLTRLILKENSLEGRIPDFLKHSGLEYMDISNNRISGSIPSSLGDLANVSFIDLSHNKLVGGIPLELGSLVNLEYLSLSHNRLDGMMPSQMSGCHKLSELDLRNNLLNGTIPSSLRSLSELSVLDLSENRFGGGVVTTLFQLGKLSSLQLGANQLGGAIPPSIGLEVEAQSLRSLNLSRNGLIGRLPVEFGKLKMLEQLDISCNNLSGSLEIVGELRSLTDINVSYNLFAGPIQPAVMKFLISSPSSFVGNQGLCIECGGSCEGSNSSSNAFKMCHSQSRKRGLSRVGLAMVVSGSSLFAVILVLGVSYAFLRNKGHEGNLLGDAEEGASSLLRQVMEATENLHEKYIVGRGAHGTVYRVALSPTKAYALKKLSFAGSKGGNASMVREIKTIGSVRHRNLVRLEDFWLRKDYGLILYPYMENGSLHDVLHKSHPRLPLKWEVRCRIALGAAQGLMYLHFDCDPPIIHRDIKPMNILLDSDMEPHISDFGIAKLLDESVSSTQVAVQGTIGYIAPERVFSTRSSRESDVYAYGVVLLELVTRRRVLDESFGEGVDVVRWARGVWDEGEGLGEIVDRDVVDELLDSSLREQVEGVVLLALRCTDEEAGKRPSMREVVKQLVVVESRCRNKHR</sequence>
<evidence type="ECO:0000256" key="3">
    <source>
        <dbReference type="ARBA" id="ARBA00008684"/>
    </source>
</evidence>
<dbReference type="GO" id="GO:0003723">
    <property type="term" value="F:RNA binding"/>
    <property type="evidence" value="ECO:0007669"/>
    <property type="project" value="UniProtKB-UniRule"/>
</dbReference>
<evidence type="ECO:0000313" key="30">
    <source>
        <dbReference type="EMBL" id="KAG6397890.1"/>
    </source>
</evidence>
<comment type="subcellular location">
    <subcellularLocation>
        <location evidence="2">Cell membrane</location>
        <topology evidence="2">Single-pass type I membrane protein</topology>
    </subcellularLocation>
    <subcellularLocation>
        <location evidence="1">Nucleus</location>
    </subcellularLocation>
</comment>
<evidence type="ECO:0000313" key="31">
    <source>
        <dbReference type="Proteomes" id="UP000298416"/>
    </source>
</evidence>
<evidence type="ECO:0000256" key="15">
    <source>
        <dbReference type="ARBA" id="ARBA00022840"/>
    </source>
</evidence>
<keyword evidence="16 24" id="KW-0694">RNA-binding</keyword>
<keyword evidence="31" id="KW-1185">Reference proteome</keyword>
<dbReference type="GO" id="GO:0004674">
    <property type="term" value="F:protein serine/threonine kinase activity"/>
    <property type="evidence" value="ECO:0007669"/>
    <property type="project" value="UniProtKB-KW"/>
</dbReference>
<evidence type="ECO:0000256" key="6">
    <source>
        <dbReference type="ARBA" id="ARBA00022527"/>
    </source>
</evidence>
<dbReference type="FunFam" id="3.80.10.10:FF:000041">
    <property type="entry name" value="LRR receptor-like serine/threonine-protein kinase ERECTA"/>
    <property type="match status" value="3"/>
</dbReference>
<dbReference type="EC" id="2.7.11.1" evidence="4"/>
<evidence type="ECO:0000256" key="23">
    <source>
        <dbReference type="ARBA" id="ARBA00048679"/>
    </source>
</evidence>
<dbReference type="InterPro" id="IPR013210">
    <property type="entry name" value="LRR_N_plant-typ"/>
</dbReference>
<dbReference type="InterPro" id="IPR003591">
    <property type="entry name" value="Leu-rich_rpt_typical-subtyp"/>
</dbReference>
<feature type="domain" description="RRM" evidence="29">
    <location>
        <begin position="277"/>
        <end position="359"/>
    </location>
</feature>
<dbReference type="GO" id="GO:0051707">
    <property type="term" value="P:response to other organism"/>
    <property type="evidence" value="ECO:0007669"/>
    <property type="project" value="UniProtKB-ARBA"/>
</dbReference>
<keyword evidence="21" id="KW-0539">Nucleus</keyword>
<keyword evidence="13 25" id="KW-0547">Nucleotide-binding</keyword>
<evidence type="ECO:0000256" key="4">
    <source>
        <dbReference type="ARBA" id="ARBA00012513"/>
    </source>
</evidence>
<evidence type="ECO:0000256" key="24">
    <source>
        <dbReference type="PROSITE-ProRule" id="PRU00176"/>
    </source>
</evidence>